<feature type="domain" description="TonB-dependent receptor plug" evidence="13">
    <location>
        <begin position="126"/>
        <end position="223"/>
    </location>
</feature>
<feature type="chain" id="PRO_5015612892" evidence="11">
    <location>
        <begin position="23"/>
        <end position="746"/>
    </location>
</feature>
<evidence type="ECO:0000256" key="1">
    <source>
        <dbReference type="ARBA" id="ARBA00004571"/>
    </source>
</evidence>
<keyword evidence="4" id="KW-0812">Transmembrane</keyword>
<keyword evidence="7 10" id="KW-0472">Membrane</keyword>
<accession>A0A2U1FKV8</accession>
<reference evidence="14 15" key="1">
    <citation type="submission" date="2018-04" db="EMBL/GenBank/DDBJ databases">
        <title>Genomic Encyclopedia of Type Strains, Phase IV (KMG-IV): sequencing the most valuable type-strain genomes for metagenomic binning, comparative biology and taxonomic classification.</title>
        <authorList>
            <person name="Goeker M."/>
        </authorList>
    </citation>
    <scope>NUCLEOTIDE SEQUENCE [LARGE SCALE GENOMIC DNA]</scope>
    <source>
        <strain evidence="14 15">DSM 28520</strain>
    </source>
</reference>
<evidence type="ECO:0000256" key="3">
    <source>
        <dbReference type="ARBA" id="ARBA00022452"/>
    </source>
</evidence>
<feature type="signal peptide" evidence="11">
    <location>
        <begin position="1"/>
        <end position="22"/>
    </location>
</feature>
<dbReference type="Pfam" id="PF07715">
    <property type="entry name" value="Plug"/>
    <property type="match status" value="1"/>
</dbReference>
<dbReference type="RefSeq" id="WP_116678838.1">
    <property type="nucleotide sequence ID" value="NZ_JBGXZY010000049.1"/>
</dbReference>
<organism evidence="14 15">
    <name type="scientific">Porphyromonas loveana</name>
    <dbReference type="NCBI Taxonomy" id="1884669"/>
    <lineage>
        <taxon>Bacteria</taxon>
        <taxon>Pseudomonadati</taxon>
        <taxon>Bacteroidota</taxon>
        <taxon>Bacteroidia</taxon>
        <taxon>Bacteroidales</taxon>
        <taxon>Porphyromonadaceae</taxon>
        <taxon>Porphyromonas</taxon>
    </lineage>
</organism>
<evidence type="ECO:0000256" key="9">
    <source>
        <dbReference type="ARBA" id="ARBA00023237"/>
    </source>
</evidence>
<dbReference type="InterPro" id="IPR008969">
    <property type="entry name" value="CarboxyPept-like_regulatory"/>
</dbReference>
<dbReference type="InterPro" id="IPR037066">
    <property type="entry name" value="Plug_dom_sf"/>
</dbReference>
<comment type="similarity">
    <text evidence="10">Belongs to the TonB-dependent receptor family.</text>
</comment>
<dbReference type="InterPro" id="IPR012910">
    <property type="entry name" value="Plug_dom"/>
</dbReference>
<evidence type="ECO:0000313" key="14">
    <source>
        <dbReference type="EMBL" id="PVZ12756.1"/>
    </source>
</evidence>
<comment type="subcellular location">
    <subcellularLocation>
        <location evidence="1">Cell outer membrane</location>
        <topology evidence="1">Multi-pass membrane protein</topology>
    </subcellularLocation>
</comment>
<dbReference type="PANTHER" id="PTHR30069">
    <property type="entry name" value="TONB-DEPENDENT OUTER MEMBRANE RECEPTOR"/>
    <property type="match status" value="1"/>
</dbReference>
<name>A0A2U1FKV8_9PORP</name>
<evidence type="ECO:0000256" key="4">
    <source>
        <dbReference type="ARBA" id="ARBA00022692"/>
    </source>
</evidence>
<evidence type="ECO:0000256" key="10">
    <source>
        <dbReference type="RuleBase" id="RU003357"/>
    </source>
</evidence>
<protein>
    <submittedName>
        <fullName evidence="14">Outer membrane receptor protein involved in Fe transport</fullName>
    </submittedName>
</protein>
<keyword evidence="2" id="KW-0813">Transport</keyword>
<dbReference type="InterPro" id="IPR036942">
    <property type="entry name" value="Beta-barrel_TonB_sf"/>
</dbReference>
<keyword evidence="5 11" id="KW-0732">Signal</keyword>
<gene>
    <name evidence="14" type="ORF">C7382_10463</name>
</gene>
<dbReference type="SUPFAM" id="SSF56935">
    <property type="entry name" value="Porins"/>
    <property type="match status" value="1"/>
</dbReference>
<dbReference type="Gene3D" id="2.170.130.10">
    <property type="entry name" value="TonB-dependent receptor, plug domain"/>
    <property type="match status" value="1"/>
</dbReference>
<evidence type="ECO:0000259" key="12">
    <source>
        <dbReference type="Pfam" id="PF00593"/>
    </source>
</evidence>
<proteinExistence type="inferred from homology"/>
<dbReference type="InterPro" id="IPR000531">
    <property type="entry name" value="Beta-barrel_TonB"/>
</dbReference>
<dbReference type="GeneID" id="94550288"/>
<dbReference type="GO" id="GO:0009279">
    <property type="term" value="C:cell outer membrane"/>
    <property type="evidence" value="ECO:0007669"/>
    <property type="project" value="UniProtKB-SubCell"/>
</dbReference>
<evidence type="ECO:0000259" key="13">
    <source>
        <dbReference type="Pfam" id="PF07715"/>
    </source>
</evidence>
<evidence type="ECO:0000256" key="8">
    <source>
        <dbReference type="ARBA" id="ARBA00023170"/>
    </source>
</evidence>
<dbReference type="GO" id="GO:0015344">
    <property type="term" value="F:siderophore uptake transmembrane transporter activity"/>
    <property type="evidence" value="ECO:0007669"/>
    <property type="project" value="TreeGrafter"/>
</dbReference>
<evidence type="ECO:0000256" key="7">
    <source>
        <dbReference type="ARBA" id="ARBA00023136"/>
    </source>
</evidence>
<comment type="caution">
    <text evidence="14">The sequence shown here is derived from an EMBL/GenBank/DDBJ whole genome shotgun (WGS) entry which is preliminary data.</text>
</comment>
<dbReference type="SUPFAM" id="SSF49464">
    <property type="entry name" value="Carboxypeptidase regulatory domain-like"/>
    <property type="match status" value="1"/>
</dbReference>
<keyword evidence="15" id="KW-1185">Reference proteome</keyword>
<keyword evidence="9" id="KW-0998">Cell outer membrane</keyword>
<dbReference type="OrthoDB" id="1109239at2"/>
<keyword evidence="8 14" id="KW-0675">Receptor</keyword>
<evidence type="ECO:0000256" key="5">
    <source>
        <dbReference type="ARBA" id="ARBA00022729"/>
    </source>
</evidence>
<keyword evidence="6 10" id="KW-0798">TonB box</keyword>
<dbReference type="GO" id="GO:0044718">
    <property type="term" value="P:siderophore transmembrane transport"/>
    <property type="evidence" value="ECO:0007669"/>
    <property type="project" value="TreeGrafter"/>
</dbReference>
<evidence type="ECO:0000256" key="6">
    <source>
        <dbReference type="ARBA" id="ARBA00023077"/>
    </source>
</evidence>
<dbReference type="PANTHER" id="PTHR30069:SF29">
    <property type="entry name" value="HEMOGLOBIN AND HEMOGLOBIN-HAPTOGLOBIN-BINDING PROTEIN 1-RELATED"/>
    <property type="match status" value="1"/>
</dbReference>
<keyword evidence="3" id="KW-1134">Transmembrane beta strand</keyword>
<evidence type="ECO:0000313" key="15">
    <source>
        <dbReference type="Proteomes" id="UP000245462"/>
    </source>
</evidence>
<dbReference type="InterPro" id="IPR039426">
    <property type="entry name" value="TonB-dep_rcpt-like"/>
</dbReference>
<dbReference type="AlphaFoldDB" id="A0A2U1FKV8"/>
<dbReference type="Gene3D" id="2.40.170.20">
    <property type="entry name" value="TonB-dependent receptor, beta-barrel domain"/>
    <property type="match status" value="1"/>
</dbReference>
<evidence type="ECO:0000256" key="2">
    <source>
        <dbReference type="ARBA" id="ARBA00022448"/>
    </source>
</evidence>
<sequence>MKKKHQISFLLSLLLLSATGLAAQDGGQLIGQVVDDTAEPIVAANVYWLGTNIHTSSGEKGEFAIEHLGAHHRLVVSCAGFVADTIDISHDTKQRRIMLQSIVMDHVEVIGFRKGRSKLRLSIENREQISEGELIRAACCNLGESFTTNPSVDVSTTDAATGTKQIKLLGLSGKYVQMQTENIPGFRGISAPYSLGYIPGAWIQSIQVSKGAASVKNGFESMTGQINVEYKKPNVDRYFEGNAYLDQGLRAELNLAGNYQFGDRWSTALLAHVEDRSMAHDANHDTFVDMPMMRQYNVMNRWTYRSARNIIQSGFLYLYENRRAGQYGHHTEALATPYLIGIKTHRGEAFVKAAHILDPDRGSSIALIVDGSKQQLDAGYGHKVFEMGQDNLYTSLLFETQPNEQHALSTGLSWQYDHYDGQHRLEQTALGPLTTNRYNESVPGAYFQYTYTPVPQLAVLGGIRADHSNLHGTFVTPRFHIRYNPSSAVSLRLSAGKGYRTHGILVENNHLLASGREIVIHEGADKLQEASWNYGISVGLDIPVGGSKKVELNAEYYYTDFDKRVVIDMDSHPHELHFYGMAGSSYSHTFQIDASYTLLRGLDLMAAFRLSDVRNTIGGRLRSEPLTSRYKALLTASYKTPLRLWQGDVTFSLNGSGRMPDPYTLTNGASSWDSSYGTYPLVSAQITRFFPQWSAYVGGENLTNYRQPNPIVNAQDPWSKAFDSTMVWGPTDGIMVYAGIRFNLFD</sequence>
<dbReference type="Proteomes" id="UP000245462">
    <property type="component" value="Unassembled WGS sequence"/>
</dbReference>
<evidence type="ECO:0000256" key="11">
    <source>
        <dbReference type="SAM" id="SignalP"/>
    </source>
</evidence>
<dbReference type="EMBL" id="QEKY01000004">
    <property type="protein sequence ID" value="PVZ12756.1"/>
    <property type="molecule type" value="Genomic_DNA"/>
</dbReference>
<dbReference type="Pfam" id="PF13715">
    <property type="entry name" value="CarbopepD_reg_2"/>
    <property type="match status" value="1"/>
</dbReference>
<feature type="domain" description="TonB-dependent receptor-like beta-barrel" evidence="12">
    <location>
        <begin position="247"/>
        <end position="702"/>
    </location>
</feature>
<dbReference type="Pfam" id="PF00593">
    <property type="entry name" value="TonB_dep_Rec_b-barrel"/>
    <property type="match status" value="1"/>
</dbReference>